<reference evidence="2 3" key="1">
    <citation type="submission" date="2015-01" db="EMBL/GenBank/DDBJ databases">
        <title>The Genome Sequence of Rhinocladiella mackenzie CBS 650.93.</title>
        <authorList>
            <consortium name="The Broad Institute Genomics Platform"/>
            <person name="Cuomo C."/>
            <person name="de Hoog S."/>
            <person name="Gorbushina A."/>
            <person name="Stielow B."/>
            <person name="Teixiera M."/>
            <person name="Abouelleil A."/>
            <person name="Chapman S.B."/>
            <person name="Priest M."/>
            <person name="Young S.K."/>
            <person name="Wortman J."/>
            <person name="Nusbaum C."/>
            <person name="Birren B."/>
        </authorList>
    </citation>
    <scope>NUCLEOTIDE SEQUENCE [LARGE SCALE GENOMIC DNA]</scope>
    <source>
        <strain evidence="2 3">CBS 650.93</strain>
    </source>
</reference>
<evidence type="ECO:0000313" key="3">
    <source>
        <dbReference type="Proteomes" id="UP000053617"/>
    </source>
</evidence>
<dbReference type="Proteomes" id="UP000053617">
    <property type="component" value="Unassembled WGS sequence"/>
</dbReference>
<feature type="region of interest" description="Disordered" evidence="1">
    <location>
        <begin position="236"/>
        <end position="262"/>
    </location>
</feature>
<dbReference type="VEuPathDB" id="FungiDB:Z518_06143"/>
<organism evidence="2 3">
    <name type="scientific">Rhinocladiella mackenziei CBS 650.93</name>
    <dbReference type="NCBI Taxonomy" id="1442369"/>
    <lineage>
        <taxon>Eukaryota</taxon>
        <taxon>Fungi</taxon>
        <taxon>Dikarya</taxon>
        <taxon>Ascomycota</taxon>
        <taxon>Pezizomycotina</taxon>
        <taxon>Eurotiomycetes</taxon>
        <taxon>Chaetothyriomycetidae</taxon>
        <taxon>Chaetothyriales</taxon>
        <taxon>Herpotrichiellaceae</taxon>
        <taxon>Rhinocladiella</taxon>
    </lineage>
</organism>
<sequence length="262" mass="30209">MESRGTVYRIGRFSGVQANPSGTTTTFVTTLQHNKLTTSTKTLCTHTFNNAYIVLMDGDFDWHEGRTRPPSVIPDHGVREFLEQKTVHLFATQLQSRLRALEQTRETPKFLRRNSYQLYLEGHFALLDPRDLERTTLSPTPPSSDDWISPDYTPEQVSDIQHYEVNPVAAAYPRPRTFQEGGIEKKRQRCQDKRSRRISKTKKHHMVRRSKAKEEAIFYELDWVGRNMVTVCQSTRESAEDGIKRAGSKMAKQESWSPIPVP</sequence>
<dbReference type="OrthoDB" id="4134702at2759"/>
<evidence type="ECO:0000313" key="2">
    <source>
        <dbReference type="EMBL" id="KIX05271.1"/>
    </source>
</evidence>
<protein>
    <submittedName>
        <fullName evidence="2">Uncharacterized protein</fullName>
    </submittedName>
</protein>
<name>A0A0D2IQ10_9EURO</name>
<gene>
    <name evidence="2" type="ORF">Z518_06143</name>
</gene>
<keyword evidence="3" id="KW-1185">Reference proteome</keyword>
<dbReference type="EMBL" id="KN847478">
    <property type="protein sequence ID" value="KIX05271.1"/>
    <property type="molecule type" value="Genomic_DNA"/>
</dbReference>
<dbReference type="HOGENOM" id="CLU_092892_0_0_1"/>
<dbReference type="RefSeq" id="XP_013272407.1">
    <property type="nucleotide sequence ID" value="XM_013416953.1"/>
</dbReference>
<accession>A0A0D2IQ10</accession>
<evidence type="ECO:0000256" key="1">
    <source>
        <dbReference type="SAM" id="MobiDB-lite"/>
    </source>
</evidence>
<proteinExistence type="predicted"/>
<dbReference type="GeneID" id="25294214"/>
<dbReference type="AlphaFoldDB" id="A0A0D2IQ10"/>